<organism evidence="5">
    <name type="scientific">marine sediment metagenome</name>
    <dbReference type="NCBI Taxonomy" id="412755"/>
    <lineage>
        <taxon>unclassified sequences</taxon>
        <taxon>metagenomes</taxon>
        <taxon>ecological metagenomes</taxon>
    </lineage>
</organism>
<evidence type="ECO:0000259" key="4">
    <source>
        <dbReference type="PROSITE" id="PS50056"/>
    </source>
</evidence>
<dbReference type="PROSITE" id="PS50056">
    <property type="entry name" value="TYR_PHOSPHATASE_2"/>
    <property type="match status" value="1"/>
</dbReference>
<dbReference type="InterPro" id="IPR016130">
    <property type="entry name" value="Tyr_Pase_AS"/>
</dbReference>
<feature type="domain" description="Tyrosine-protein phosphatase" evidence="3">
    <location>
        <begin position="1"/>
        <end position="112"/>
    </location>
</feature>
<accession>A0A0F9JTR7</accession>
<evidence type="ECO:0008006" key="6">
    <source>
        <dbReference type="Google" id="ProtNLM"/>
    </source>
</evidence>
<dbReference type="SUPFAM" id="SSF52799">
    <property type="entry name" value="(Phosphotyrosine protein) phosphatases II"/>
    <property type="match status" value="1"/>
</dbReference>
<sequence length="113" mass="13242">MEQKLYTPPKMLYSYLHKGFPDDSYPPHQYIEEILSFIEKHLKKSGKVLVHCSMGISRSGGIVVAWLLKKNPMWSWNNAFSYVSKVKFIAPAVEIRESILDYLEKSENKRRSY</sequence>
<dbReference type="EMBL" id="LAZR01009338">
    <property type="protein sequence ID" value="KKM73219.1"/>
    <property type="molecule type" value="Genomic_DNA"/>
</dbReference>
<evidence type="ECO:0000256" key="1">
    <source>
        <dbReference type="ARBA" id="ARBA00022801"/>
    </source>
</evidence>
<dbReference type="PROSITE" id="PS50054">
    <property type="entry name" value="TYR_PHOSPHATASE_DUAL"/>
    <property type="match status" value="1"/>
</dbReference>
<dbReference type="PANTHER" id="PTHR10159">
    <property type="entry name" value="DUAL SPECIFICITY PROTEIN PHOSPHATASE"/>
    <property type="match status" value="1"/>
</dbReference>
<name>A0A0F9JTR7_9ZZZZ</name>
<dbReference type="InterPro" id="IPR020422">
    <property type="entry name" value="TYR_PHOSPHATASE_DUAL_dom"/>
</dbReference>
<dbReference type="SMART" id="SM00195">
    <property type="entry name" value="DSPc"/>
    <property type="match status" value="1"/>
</dbReference>
<feature type="domain" description="Tyrosine specific protein phosphatases" evidence="4">
    <location>
        <begin position="28"/>
        <end position="87"/>
    </location>
</feature>
<evidence type="ECO:0000259" key="3">
    <source>
        <dbReference type="PROSITE" id="PS50054"/>
    </source>
</evidence>
<keyword evidence="2" id="KW-0904">Protein phosphatase</keyword>
<dbReference type="GO" id="GO:0043409">
    <property type="term" value="P:negative regulation of MAPK cascade"/>
    <property type="evidence" value="ECO:0007669"/>
    <property type="project" value="TreeGrafter"/>
</dbReference>
<dbReference type="InterPro" id="IPR029021">
    <property type="entry name" value="Prot-tyrosine_phosphatase-like"/>
</dbReference>
<keyword evidence="1" id="KW-0378">Hydrolase</keyword>
<dbReference type="GO" id="GO:0005737">
    <property type="term" value="C:cytoplasm"/>
    <property type="evidence" value="ECO:0007669"/>
    <property type="project" value="TreeGrafter"/>
</dbReference>
<protein>
    <recommendedName>
        <fullName evidence="6">Tyrosine specific protein phosphatases domain-containing protein</fullName>
    </recommendedName>
</protein>
<proteinExistence type="predicted"/>
<dbReference type="GO" id="GO:0004721">
    <property type="term" value="F:phosphoprotein phosphatase activity"/>
    <property type="evidence" value="ECO:0007669"/>
    <property type="project" value="UniProtKB-KW"/>
</dbReference>
<dbReference type="AlphaFoldDB" id="A0A0F9JTR7"/>
<dbReference type="CDD" id="cd14498">
    <property type="entry name" value="DSP"/>
    <property type="match status" value="1"/>
</dbReference>
<dbReference type="PANTHER" id="PTHR10159:SF519">
    <property type="entry name" value="DUAL SPECIFICITY PROTEIN PHOSPHATASE MPK3"/>
    <property type="match status" value="1"/>
</dbReference>
<dbReference type="Gene3D" id="3.90.190.10">
    <property type="entry name" value="Protein tyrosine phosphatase superfamily"/>
    <property type="match status" value="1"/>
</dbReference>
<evidence type="ECO:0000313" key="5">
    <source>
        <dbReference type="EMBL" id="KKM73219.1"/>
    </source>
</evidence>
<comment type="caution">
    <text evidence="5">The sequence shown here is derived from an EMBL/GenBank/DDBJ whole genome shotgun (WGS) entry which is preliminary data.</text>
</comment>
<reference evidence="5" key="1">
    <citation type="journal article" date="2015" name="Nature">
        <title>Complex archaea that bridge the gap between prokaryotes and eukaryotes.</title>
        <authorList>
            <person name="Spang A."/>
            <person name="Saw J.H."/>
            <person name="Jorgensen S.L."/>
            <person name="Zaremba-Niedzwiedzka K."/>
            <person name="Martijn J."/>
            <person name="Lind A.E."/>
            <person name="van Eijk R."/>
            <person name="Schleper C."/>
            <person name="Guy L."/>
            <person name="Ettema T.J."/>
        </authorList>
    </citation>
    <scope>NUCLEOTIDE SEQUENCE</scope>
</reference>
<dbReference type="InterPro" id="IPR000387">
    <property type="entry name" value="Tyr_Pase_dom"/>
</dbReference>
<dbReference type="InterPro" id="IPR000340">
    <property type="entry name" value="Dual-sp_phosphatase_cat-dom"/>
</dbReference>
<dbReference type="PROSITE" id="PS00383">
    <property type="entry name" value="TYR_PHOSPHATASE_1"/>
    <property type="match status" value="1"/>
</dbReference>
<dbReference type="Pfam" id="PF00782">
    <property type="entry name" value="DSPc"/>
    <property type="match status" value="1"/>
</dbReference>
<gene>
    <name evidence="5" type="ORF">LCGC14_1412690</name>
</gene>
<evidence type="ECO:0000256" key="2">
    <source>
        <dbReference type="ARBA" id="ARBA00022912"/>
    </source>
</evidence>